<dbReference type="InterPro" id="IPR051446">
    <property type="entry name" value="HTH_trans_reg/aminotransferase"/>
</dbReference>
<dbReference type="STRING" id="930128.SAMN05192532_10849"/>
<dbReference type="SUPFAM" id="SSF53383">
    <property type="entry name" value="PLP-dependent transferases"/>
    <property type="match status" value="1"/>
</dbReference>
<evidence type="ECO:0000313" key="10">
    <source>
        <dbReference type="Proteomes" id="UP000199516"/>
    </source>
</evidence>
<dbReference type="CDD" id="cd07377">
    <property type="entry name" value="WHTH_GntR"/>
    <property type="match status" value="1"/>
</dbReference>
<dbReference type="SMART" id="SM00345">
    <property type="entry name" value="HTH_GNTR"/>
    <property type="match status" value="1"/>
</dbReference>
<keyword evidence="9" id="KW-0808">Transferase</keyword>
<evidence type="ECO:0000256" key="7">
    <source>
        <dbReference type="ARBA" id="ARBA00023163"/>
    </source>
</evidence>
<dbReference type="InterPro" id="IPR036388">
    <property type="entry name" value="WH-like_DNA-bd_sf"/>
</dbReference>
<evidence type="ECO:0000256" key="5">
    <source>
        <dbReference type="ARBA" id="ARBA00023015"/>
    </source>
</evidence>
<comment type="cofactor">
    <cofactor evidence="1">
        <name>pyridoxal 5'-phosphate</name>
        <dbReference type="ChEBI" id="CHEBI:597326"/>
    </cofactor>
</comment>
<dbReference type="GO" id="GO:0003700">
    <property type="term" value="F:DNA-binding transcription factor activity"/>
    <property type="evidence" value="ECO:0007669"/>
    <property type="project" value="InterPro"/>
</dbReference>
<organism evidence="9 10">
    <name type="scientific">Alteribacillus iranensis</name>
    <dbReference type="NCBI Taxonomy" id="930128"/>
    <lineage>
        <taxon>Bacteria</taxon>
        <taxon>Bacillati</taxon>
        <taxon>Bacillota</taxon>
        <taxon>Bacilli</taxon>
        <taxon>Bacillales</taxon>
        <taxon>Bacillaceae</taxon>
        <taxon>Alteribacillus</taxon>
    </lineage>
</organism>
<feature type="domain" description="HTH gntR-type" evidence="8">
    <location>
        <begin position="14"/>
        <end position="82"/>
    </location>
</feature>
<dbReference type="InterPro" id="IPR036390">
    <property type="entry name" value="WH_DNA-bd_sf"/>
</dbReference>
<evidence type="ECO:0000259" key="8">
    <source>
        <dbReference type="PROSITE" id="PS50949"/>
    </source>
</evidence>
<keyword evidence="4" id="KW-0663">Pyridoxal phosphate</keyword>
<dbReference type="Gene3D" id="1.10.10.10">
    <property type="entry name" value="Winged helix-like DNA-binding domain superfamily/Winged helix DNA-binding domain"/>
    <property type="match status" value="1"/>
</dbReference>
<evidence type="ECO:0000256" key="1">
    <source>
        <dbReference type="ARBA" id="ARBA00001933"/>
    </source>
</evidence>
<keyword evidence="10" id="KW-1185">Reference proteome</keyword>
<dbReference type="AlphaFoldDB" id="A0A1I2F1B7"/>
<dbReference type="GO" id="GO:0003677">
    <property type="term" value="F:DNA binding"/>
    <property type="evidence" value="ECO:0007669"/>
    <property type="project" value="UniProtKB-KW"/>
</dbReference>
<evidence type="ECO:0000256" key="6">
    <source>
        <dbReference type="ARBA" id="ARBA00023125"/>
    </source>
</evidence>
<proteinExistence type="inferred from homology"/>
<keyword evidence="6" id="KW-0238">DNA-binding</keyword>
<evidence type="ECO:0000313" key="9">
    <source>
        <dbReference type="EMBL" id="SFE99184.1"/>
    </source>
</evidence>
<dbReference type="GO" id="GO:0008483">
    <property type="term" value="F:transaminase activity"/>
    <property type="evidence" value="ECO:0007669"/>
    <property type="project" value="UniProtKB-KW"/>
</dbReference>
<evidence type="ECO:0000256" key="3">
    <source>
        <dbReference type="ARBA" id="ARBA00022576"/>
    </source>
</evidence>
<dbReference type="InterPro" id="IPR015421">
    <property type="entry name" value="PyrdxlP-dep_Trfase_major"/>
</dbReference>
<dbReference type="RefSeq" id="WP_091663501.1">
    <property type="nucleotide sequence ID" value="NZ_FONT01000008.1"/>
</dbReference>
<dbReference type="PANTHER" id="PTHR46577:SF1">
    <property type="entry name" value="HTH-TYPE TRANSCRIPTIONAL REGULATORY PROTEIN GABR"/>
    <property type="match status" value="1"/>
</dbReference>
<accession>A0A1I2F1B7</accession>
<dbReference type="InterPro" id="IPR004839">
    <property type="entry name" value="Aminotransferase_I/II_large"/>
</dbReference>
<name>A0A1I2F1B7_9BACI</name>
<keyword evidence="3 9" id="KW-0032">Aminotransferase</keyword>
<dbReference type="EMBL" id="FONT01000008">
    <property type="protein sequence ID" value="SFE99184.1"/>
    <property type="molecule type" value="Genomic_DNA"/>
</dbReference>
<dbReference type="OrthoDB" id="9808770at2"/>
<keyword evidence="7" id="KW-0804">Transcription</keyword>
<dbReference type="PROSITE" id="PS50949">
    <property type="entry name" value="HTH_GNTR"/>
    <property type="match status" value="1"/>
</dbReference>
<dbReference type="GO" id="GO:0030170">
    <property type="term" value="F:pyridoxal phosphate binding"/>
    <property type="evidence" value="ECO:0007669"/>
    <property type="project" value="InterPro"/>
</dbReference>
<keyword evidence="5" id="KW-0805">Transcription regulation</keyword>
<reference evidence="9 10" key="1">
    <citation type="submission" date="2016-10" db="EMBL/GenBank/DDBJ databases">
        <authorList>
            <person name="de Groot N.N."/>
        </authorList>
    </citation>
    <scope>NUCLEOTIDE SEQUENCE [LARGE SCALE GENOMIC DNA]</scope>
    <source>
        <strain evidence="9 10">DSM 23995</strain>
    </source>
</reference>
<dbReference type="Gene3D" id="3.40.640.10">
    <property type="entry name" value="Type I PLP-dependent aspartate aminotransferase-like (Major domain)"/>
    <property type="match status" value="1"/>
</dbReference>
<evidence type="ECO:0000256" key="4">
    <source>
        <dbReference type="ARBA" id="ARBA00022898"/>
    </source>
</evidence>
<sequence length="467" mass="53863">MIEITPILDNDSHEPLYMQLTNYMKQEILSGNIKPYEKLPSKRKLSSHLSLSINTVQAAYDQLKAEGYVESKPRSGLFVTSFKDELLSHPIRDLPITVPVKEKETEAEIDFYSGHVDLAHFPYSTWKKLSVQSLQESEAALFYYGDPQGERSLREAIVHYLFESRGVKCKADQVIIGAGTQYIISLLCMLIGKDKTYAFENPGFLRTKAVFRDQGVKTRPIRLDKEGIDVMQLQASQASVVYVTPSHQFPLGMVMPINRRMELLKWAQEEEGYIIEDDYDSEYRYQGKPIPSLQGLDDHGRVIYLGTFSKALIPSIRISYMVLPPQLLQKYVDHFTIYQQTVSRLHQDTLFQFMREGHWQRHVNKMRTLYRKKHRTLIQAIKQYLGDHVTVVGEKAGLHIVLDVHLTWSEKELVDRAREQGIKVYPLSVHYDDDIGQHESKVLLGFGSLSEEEIEKGILTLKKAWLR</sequence>
<gene>
    <name evidence="9" type="ORF">SAMN05192532_10849</name>
</gene>
<dbReference type="CDD" id="cd00609">
    <property type="entry name" value="AAT_like"/>
    <property type="match status" value="1"/>
</dbReference>
<dbReference type="PANTHER" id="PTHR46577">
    <property type="entry name" value="HTH-TYPE TRANSCRIPTIONAL REGULATORY PROTEIN GABR"/>
    <property type="match status" value="1"/>
</dbReference>
<comment type="similarity">
    <text evidence="2">In the C-terminal section; belongs to the class-I pyridoxal-phosphate-dependent aminotransferase family.</text>
</comment>
<evidence type="ECO:0000256" key="2">
    <source>
        <dbReference type="ARBA" id="ARBA00005384"/>
    </source>
</evidence>
<dbReference type="Proteomes" id="UP000199516">
    <property type="component" value="Unassembled WGS sequence"/>
</dbReference>
<protein>
    <submittedName>
        <fullName evidence="9">GntR family transcriptional regulator / MocR family aminotransferase</fullName>
    </submittedName>
</protein>
<dbReference type="Pfam" id="PF00392">
    <property type="entry name" value="GntR"/>
    <property type="match status" value="1"/>
</dbReference>
<dbReference type="SUPFAM" id="SSF46785">
    <property type="entry name" value="Winged helix' DNA-binding domain"/>
    <property type="match status" value="1"/>
</dbReference>
<dbReference type="Pfam" id="PF00155">
    <property type="entry name" value="Aminotran_1_2"/>
    <property type="match status" value="1"/>
</dbReference>
<dbReference type="InterPro" id="IPR000524">
    <property type="entry name" value="Tscrpt_reg_HTH_GntR"/>
</dbReference>
<dbReference type="InterPro" id="IPR015424">
    <property type="entry name" value="PyrdxlP-dep_Trfase"/>
</dbReference>